<dbReference type="Pfam" id="PF19843">
    <property type="entry name" value="DUF6318"/>
    <property type="match status" value="1"/>
</dbReference>
<organism evidence="4 5">
    <name type="scientific">Arthrobacter woluwensis</name>
    <dbReference type="NCBI Taxonomy" id="156980"/>
    <lineage>
        <taxon>Bacteria</taxon>
        <taxon>Bacillati</taxon>
        <taxon>Actinomycetota</taxon>
        <taxon>Actinomycetes</taxon>
        <taxon>Micrococcales</taxon>
        <taxon>Micrococcaceae</taxon>
        <taxon>Arthrobacter</taxon>
    </lineage>
</organism>
<feature type="chain" id="PRO_5039185766" description="DUF6318 domain-containing protein" evidence="2">
    <location>
        <begin position="21"/>
        <end position="207"/>
    </location>
</feature>
<protein>
    <recommendedName>
        <fullName evidence="3">DUF6318 domain-containing protein</fullName>
    </recommendedName>
</protein>
<evidence type="ECO:0000313" key="4">
    <source>
        <dbReference type="EMBL" id="SEC28440.1"/>
    </source>
</evidence>
<reference evidence="4 5" key="1">
    <citation type="submission" date="2016-10" db="EMBL/GenBank/DDBJ databases">
        <authorList>
            <person name="de Groot N.N."/>
        </authorList>
    </citation>
    <scope>NUCLEOTIDE SEQUENCE [LARGE SCALE GENOMIC DNA]</scope>
    <source>
        <strain evidence="4 5">DSM 10495</strain>
    </source>
</reference>
<name>A0A1H4R943_9MICC</name>
<dbReference type="InterPro" id="IPR046281">
    <property type="entry name" value="DUF6318"/>
</dbReference>
<evidence type="ECO:0000313" key="5">
    <source>
        <dbReference type="Proteomes" id="UP000182652"/>
    </source>
</evidence>
<accession>A0A1H4R943</accession>
<feature type="compositionally biased region" description="Low complexity" evidence="1">
    <location>
        <begin position="36"/>
        <end position="48"/>
    </location>
</feature>
<feature type="region of interest" description="Disordered" evidence="1">
    <location>
        <begin position="26"/>
        <end position="48"/>
    </location>
</feature>
<keyword evidence="5" id="KW-1185">Reference proteome</keyword>
<proteinExistence type="predicted"/>
<dbReference type="STRING" id="156980.SAMN04489745_2496"/>
<feature type="domain" description="DUF6318" evidence="3">
    <location>
        <begin position="53"/>
        <end position="202"/>
    </location>
</feature>
<evidence type="ECO:0000259" key="3">
    <source>
        <dbReference type="Pfam" id="PF19843"/>
    </source>
</evidence>
<evidence type="ECO:0000256" key="2">
    <source>
        <dbReference type="SAM" id="SignalP"/>
    </source>
</evidence>
<gene>
    <name evidence="4" type="ORF">SAMN04489745_2496</name>
</gene>
<sequence length="207" mass="21904">MKRAVSWCVLVLLSCVGLVACGTGPAGPSPSPPSTTPASATASPSPSAVAKPVYKPATATSKALNVPVPVMPEAAKKETAEGAKAFVGYWVAMLSYAYETGDVTTLDTLGAPECRLCHSQPTNIKAQWSNAAWTEGGKLRVPDFEIKATPYPSRVTLVAQIDQDAIKVHNKNGKITASRPSEVMALAFVLDYSKRGWLITDAKFWAP</sequence>
<dbReference type="PROSITE" id="PS51257">
    <property type="entry name" value="PROKAR_LIPOPROTEIN"/>
    <property type="match status" value="1"/>
</dbReference>
<dbReference type="EMBL" id="FNSN01000003">
    <property type="protein sequence ID" value="SEC28440.1"/>
    <property type="molecule type" value="Genomic_DNA"/>
</dbReference>
<keyword evidence="2" id="KW-0732">Signal</keyword>
<dbReference type="Proteomes" id="UP000182652">
    <property type="component" value="Unassembled WGS sequence"/>
</dbReference>
<feature type="signal peptide" evidence="2">
    <location>
        <begin position="1"/>
        <end position="20"/>
    </location>
</feature>
<dbReference type="RefSeq" id="WP_255218042.1">
    <property type="nucleotide sequence ID" value="NZ_FNSN01000003.1"/>
</dbReference>
<dbReference type="AlphaFoldDB" id="A0A1H4R943"/>
<evidence type="ECO:0000256" key="1">
    <source>
        <dbReference type="SAM" id="MobiDB-lite"/>
    </source>
</evidence>